<evidence type="ECO:0008006" key="4">
    <source>
        <dbReference type="Google" id="ProtNLM"/>
    </source>
</evidence>
<keyword evidence="3" id="KW-1185">Reference proteome</keyword>
<keyword evidence="1" id="KW-0812">Transmembrane</keyword>
<dbReference type="Proteomes" id="UP000781710">
    <property type="component" value="Unassembled WGS sequence"/>
</dbReference>
<organism evidence="2 3">
    <name type="scientific">Pseudoxanthomonas japonensis</name>
    <dbReference type="NCBI Taxonomy" id="69284"/>
    <lineage>
        <taxon>Bacteria</taxon>
        <taxon>Pseudomonadati</taxon>
        <taxon>Pseudomonadota</taxon>
        <taxon>Gammaproteobacteria</taxon>
        <taxon>Lysobacterales</taxon>
        <taxon>Lysobacteraceae</taxon>
        <taxon>Pseudoxanthomonas</taxon>
    </lineage>
</organism>
<keyword evidence="1" id="KW-1133">Transmembrane helix</keyword>
<sequence length="94" mass="9831">MTEGWTSLLATVAAFLSAAALYAGSRHCRWPSWRRLGRAGTLIGALLAIASLVLWIRALGAGAGACAMLGTWMFAMMALPYVAGMRAADARSDG</sequence>
<reference evidence="2 3" key="1">
    <citation type="submission" date="2017-10" db="EMBL/GenBank/DDBJ databases">
        <title>Whole genome sequencing of members of genus Pseudoxanthomonas.</title>
        <authorList>
            <person name="Kumar S."/>
            <person name="Bansal K."/>
            <person name="Kaur A."/>
            <person name="Patil P."/>
            <person name="Sharma S."/>
            <person name="Patil P.B."/>
        </authorList>
    </citation>
    <scope>NUCLEOTIDE SEQUENCE [LARGE SCALE GENOMIC DNA]</scope>
    <source>
        <strain evidence="2 3">DSM 17109</strain>
    </source>
</reference>
<evidence type="ECO:0000313" key="3">
    <source>
        <dbReference type="Proteomes" id="UP000781710"/>
    </source>
</evidence>
<evidence type="ECO:0000313" key="2">
    <source>
        <dbReference type="EMBL" id="KAF1723661.1"/>
    </source>
</evidence>
<dbReference type="RefSeq" id="WP_162338732.1">
    <property type="nucleotide sequence ID" value="NZ_JBHSRQ010000016.1"/>
</dbReference>
<feature type="transmembrane region" description="Helical" evidence="1">
    <location>
        <begin position="62"/>
        <end position="83"/>
    </location>
</feature>
<feature type="transmembrane region" description="Helical" evidence="1">
    <location>
        <begin position="36"/>
        <end position="56"/>
    </location>
</feature>
<comment type="caution">
    <text evidence="2">The sequence shown here is derived from an EMBL/GenBank/DDBJ whole genome shotgun (WGS) entry which is preliminary data.</text>
</comment>
<keyword evidence="1" id="KW-0472">Membrane</keyword>
<feature type="transmembrane region" description="Helical" evidence="1">
    <location>
        <begin position="6"/>
        <end position="24"/>
    </location>
</feature>
<dbReference type="EMBL" id="PDWW01000025">
    <property type="protein sequence ID" value="KAF1723661.1"/>
    <property type="molecule type" value="Genomic_DNA"/>
</dbReference>
<evidence type="ECO:0000256" key="1">
    <source>
        <dbReference type="SAM" id="Phobius"/>
    </source>
</evidence>
<protein>
    <recommendedName>
        <fullName evidence="4">Transmembrane protein</fullName>
    </recommendedName>
</protein>
<name>A0ABQ6ZE65_9GAMM</name>
<accession>A0ABQ6ZE65</accession>
<gene>
    <name evidence="2" type="ORF">CSC78_15295</name>
</gene>
<proteinExistence type="predicted"/>